<dbReference type="AlphaFoldDB" id="A0A067S950"/>
<keyword evidence="3" id="KW-0862">Zinc</keyword>
<dbReference type="STRING" id="685588.A0A067S950"/>
<evidence type="ECO:0000259" key="4">
    <source>
        <dbReference type="PROSITE" id="PS51891"/>
    </source>
</evidence>
<dbReference type="OrthoDB" id="2993351at2759"/>
<organism evidence="5 6">
    <name type="scientific">Galerina marginata (strain CBS 339.88)</name>
    <dbReference type="NCBI Taxonomy" id="685588"/>
    <lineage>
        <taxon>Eukaryota</taxon>
        <taxon>Fungi</taxon>
        <taxon>Dikarya</taxon>
        <taxon>Basidiomycota</taxon>
        <taxon>Agaricomycotina</taxon>
        <taxon>Agaricomycetes</taxon>
        <taxon>Agaricomycetidae</taxon>
        <taxon>Agaricales</taxon>
        <taxon>Agaricineae</taxon>
        <taxon>Strophariaceae</taxon>
        <taxon>Galerina</taxon>
    </lineage>
</organism>
<comment type="similarity">
    <text evidence="1">Belongs to the Gfa family.</text>
</comment>
<dbReference type="SUPFAM" id="SSF51316">
    <property type="entry name" value="Mss4-like"/>
    <property type="match status" value="1"/>
</dbReference>
<dbReference type="HOGENOM" id="CLU_1495819_0_0_1"/>
<dbReference type="PROSITE" id="PS51891">
    <property type="entry name" value="CENP_V_GFA"/>
    <property type="match status" value="1"/>
</dbReference>
<dbReference type="InterPro" id="IPR011057">
    <property type="entry name" value="Mss4-like_sf"/>
</dbReference>
<dbReference type="PANTHER" id="PTHR28620">
    <property type="entry name" value="CENTROMERE PROTEIN V"/>
    <property type="match status" value="1"/>
</dbReference>
<evidence type="ECO:0000256" key="1">
    <source>
        <dbReference type="ARBA" id="ARBA00005495"/>
    </source>
</evidence>
<dbReference type="GO" id="GO:0046872">
    <property type="term" value="F:metal ion binding"/>
    <property type="evidence" value="ECO:0007669"/>
    <property type="project" value="UniProtKB-KW"/>
</dbReference>
<evidence type="ECO:0000313" key="5">
    <source>
        <dbReference type="EMBL" id="KDR67405.1"/>
    </source>
</evidence>
<dbReference type="GO" id="GO:0016846">
    <property type="term" value="F:carbon-sulfur lyase activity"/>
    <property type="evidence" value="ECO:0007669"/>
    <property type="project" value="InterPro"/>
</dbReference>
<keyword evidence="6" id="KW-1185">Reference proteome</keyword>
<dbReference type="InterPro" id="IPR006913">
    <property type="entry name" value="CENP-V/GFA"/>
</dbReference>
<gene>
    <name evidence="5" type="ORF">GALMADRAFT_216486</name>
</gene>
<sequence>MSEPVTVKHTLDGSCHCGAVKFVAKDVDLTKIGRCNCTLCNMSGRIGVFVKEGDLTLIKSDGAPLPLHIDSASARNDNGFPPELTVYDARGPQHHFCNKCGIHVFNIADIKEFGGINISANLLCFDLKKVGKDVKDVSEPSKMTYMDGRSDTWAQRKGKPWAGGVW</sequence>
<protein>
    <recommendedName>
        <fullName evidence="4">CENP-V/GFA domain-containing protein</fullName>
    </recommendedName>
</protein>
<keyword evidence="2" id="KW-0479">Metal-binding</keyword>
<dbReference type="InterPro" id="IPR052355">
    <property type="entry name" value="CENP-V-like"/>
</dbReference>
<evidence type="ECO:0000313" key="6">
    <source>
        <dbReference type="Proteomes" id="UP000027222"/>
    </source>
</evidence>
<evidence type="ECO:0000256" key="2">
    <source>
        <dbReference type="ARBA" id="ARBA00022723"/>
    </source>
</evidence>
<dbReference type="Gene3D" id="2.170.150.70">
    <property type="match status" value="1"/>
</dbReference>
<dbReference type="Proteomes" id="UP000027222">
    <property type="component" value="Unassembled WGS sequence"/>
</dbReference>
<proteinExistence type="inferred from homology"/>
<dbReference type="PANTHER" id="PTHR28620:SF1">
    <property type="entry name" value="CENP-V_GFA DOMAIN-CONTAINING PROTEIN"/>
    <property type="match status" value="1"/>
</dbReference>
<accession>A0A067S950</accession>
<name>A0A067S950_GALM3</name>
<dbReference type="EMBL" id="KL142415">
    <property type="protein sequence ID" value="KDR67405.1"/>
    <property type="molecule type" value="Genomic_DNA"/>
</dbReference>
<reference evidence="6" key="1">
    <citation type="journal article" date="2014" name="Proc. Natl. Acad. Sci. U.S.A.">
        <title>Extensive sampling of basidiomycete genomes demonstrates inadequacy of the white-rot/brown-rot paradigm for wood decay fungi.</title>
        <authorList>
            <person name="Riley R."/>
            <person name="Salamov A.A."/>
            <person name="Brown D.W."/>
            <person name="Nagy L.G."/>
            <person name="Floudas D."/>
            <person name="Held B.W."/>
            <person name="Levasseur A."/>
            <person name="Lombard V."/>
            <person name="Morin E."/>
            <person name="Otillar R."/>
            <person name="Lindquist E.A."/>
            <person name="Sun H."/>
            <person name="LaButti K.M."/>
            <person name="Schmutz J."/>
            <person name="Jabbour D."/>
            <person name="Luo H."/>
            <person name="Baker S.E."/>
            <person name="Pisabarro A.G."/>
            <person name="Walton J.D."/>
            <person name="Blanchette R.A."/>
            <person name="Henrissat B."/>
            <person name="Martin F."/>
            <person name="Cullen D."/>
            <person name="Hibbett D.S."/>
            <person name="Grigoriev I.V."/>
        </authorList>
    </citation>
    <scope>NUCLEOTIDE SEQUENCE [LARGE SCALE GENOMIC DNA]</scope>
    <source>
        <strain evidence="6">CBS 339.88</strain>
    </source>
</reference>
<evidence type="ECO:0000256" key="3">
    <source>
        <dbReference type="ARBA" id="ARBA00022833"/>
    </source>
</evidence>
<feature type="domain" description="CENP-V/GFA" evidence="4">
    <location>
        <begin position="11"/>
        <end position="162"/>
    </location>
</feature>